<dbReference type="InterPro" id="IPR039426">
    <property type="entry name" value="TonB-dep_rcpt-like"/>
</dbReference>
<keyword evidence="3 8" id="KW-1134">Transmembrane beta strand</keyword>
<evidence type="ECO:0000256" key="1">
    <source>
        <dbReference type="ARBA" id="ARBA00004571"/>
    </source>
</evidence>
<feature type="domain" description="TonB-dependent receptor-like beta-barrel" evidence="9">
    <location>
        <begin position="85"/>
        <end position="396"/>
    </location>
</feature>
<keyword evidence="4 8" id="KW-0812">Transmembrane</keyword>
<keyword evidence="5" id="KW-0798">TonB box</keyword>
<dbReference type="InterPro" id="IPR000531">
    <property type="entry name" value="Beta-barrel_TonB"/>
</dbReference>
<comment type="subcellular location">
    <subcellularLocation>
        <location evidence="1 8">Cell outer membrane</location>
        <topology evidence="1 8">Multi-pass membrane protein</topology>
    </subcellularLocation>
</comment>
<dbReference type="EMBL" id="CP013020">
    <property type="protein sequence ID" value="ALK85809.1"/>
    <property type="molecule type" value="Genomic_DNA"/>
</dbReference>
<evidence type="ECO:0000313" key="10">
    <source>
        <dbReference type="EMBL" id="ALK85809.1"/>
    </source>
</evidence>
<proteinExistence type="inferred from homology"/>
<keyword evidence="10" id="KW-0675">Receptor</keyword>
<keyword evidence="6 8" id="KW-0472">Membrane</keyword>
<evidence type="ECO:0000256" key="8">
    <source>
        <dbReference type="PROSITE-ProRule" id="PRU01360"/>
    </source>
</evidence>
<reference evidence="11" key="1">
    <citation type="submission" date="2015-10" db="EMBL/GenBank/DDBJ databases">
        <title>Extensive mobilome-driven genome diversification in gut-associated Bacteroides vulgatus mpk.</title>
        <authorList>
            <person name="Beier S."/>
            <person name="Lange A."/>
            <person name="Huson D.H."/>
            <person name="Frick J.-S."/>
            <person name="Autenrieth I.B."/>
        </authorList>
    </citation>
    <scope>NUCLEOTIDE SEQUENCE [LARGE SCALE GENOMIC DNA]</scope>
    <source>
        <strain evidence="11">mpk</strain>
    </source>
</reference>
<evidence type="ECO:0000256" key="6">
    <source>
        <dbReference type="ARBA" id="ARBA00023136"/>
    </source>
</evidence>
<sequence length="404" mass="45144">MVIESKNERYQAKANLSSQLTDWLHITADINASHGVRRGGSFASGKDNPIWIALNYSPTMTMMAENGNYNTDTYNSIASNPVGILKLQSGETMTNVFNGRVDLRLDIMKGLTFTTTNGVDYYDGKSYSFSSKRVGTKSGMGNNDTYRLMLQSSNNLTYTGSWNDHHLTATAVYEVTSSETRTMGITGNNLLTEGVGWWNVGMASSRDANNGYEQWALMSGVARVMYNFKDRYMLTGTFRADGSSRFAKKKWGYFPSIAAAWTLSNEDFMKDVSSVQDIKLRASYGIVGSQAISPYATMGLMSATAYNFGTNSNFTGYWANDIATPELTWEKTKQFDLGLEFSLFDRRLNFSVDYFYKRTTDALLKRSIPGYVGGNSFWVNDGEISNRGIDLSVTARIMQNDRFQ</sequence>
<gene>
    <name evidence="10" type="ORF">BvMPK_3239</name>
</gene>
<dbReference type="Proteomes" id="UP000061587">
    <property type="component" value="Chromosome"/>
</dbReference>
<dbReference type="GO" id="GO:0009279">
    <property type="term" value="C:cell outer membrane"/>
    <property type="evidence" value="ECO:0007669"/>
    <property type="project" value="UniProtKB-SubCell"/>
</dbReference>
<evidence type="ECO:0000313" key="11">
    <source>
        <dbReference type="Proteomes" id="UP000061587"/>
    </source>
</evidence>
<keyword evidence="2 8" id="KW-0813">Transport</keyword>
<dbReference type="AlphaFoldDB" id="A0A0P0M4I7"/>
<evidence type="ECO:0000256" key="2">
    <source>
        <dbReference type="ARBA" id="ARBA00022448"/>
    </source>
</evidence>
<dbReference type="Gene3D" id="2.40.170.20">
    <property type="entry name" value="TonB-dependent receptor, beta-barrel domain"/>
    <property type="match status" value="1"/>
</dbReference>
<protein>
    <submittedName>
        <fullName evidence="10">TonB family protein / TonB-dependent receptor</fullName>
    </submittedName>
</protein>
<keyword evidence="7 8" id="KW-0998">Cell outer membrane</keyword>
<dbReference type="PROSITE" id="PS52016">
    <property type="entry name" value="TONB_DEPENDENT_REC_3"/>
    <property type="match status" value="1"/>
</dbReference>
<dbReference type="PATRIC" id="fig|821.40.peg.3891"/>
<evidence type="ECO:0000256" key="7">
    <source>
        <dbReference type="ARBA" id="ARBA00023237"/>
    </source>
</evidence>
<dbReference type="SUPFAM" id="SSF56935">
    <property type="entry name" value="Porins"/>
    <property type="match status" value="1"/>
</dbReference>
<evidence type="ECO:0000256" key="3">
    <source>
        <dbReference type="ARBA" id="ARBA00022452"/>
    </source>
</evidence>
<comment type="similarity">
    <text evidence="8">Belongs to the TonB-dependent receptor family.</text>
</comment>
<organism evidence="10 11">
    <name type="scientific">Phocaeicola vulgatus</name>
    <name type="common">Bacteroides vulgatus</name>
    <dbReference type="NCBI Taxonomy" id="821"/>
    <lineage>
        <taxon>Bacteria</taxon>
        <taxon>Pseudomonadati</taxon>
        <taxon>Bacteroidota</taxon>
        <taxon>Bacteroidia</taxon>
        <taxon>Bacteroidales</taxon>
        <taxon>Bacteroidaceae</taxon>
        <taxon>Phocaeicola</taxon>
    </lineage>
</organism>
<name>A0A0P0M4I7_PHOVU</name>
<dbReference type="InterPro" id="IPR036942">
    <property type="entry name" value="Beta-barrel_TonB_sf"/>
</dbReference>
<evidence type="ECO:0000259" key="9">
    <source>
        <dbReference type="Pfam" id="PF00593"/>
    </source>
</evidence>
<dbReference type="Pfam" id="PF00593">
    <property type="entry name" value="TonB_dep_Rec_b-barrel"/>
    <property type="match status" value="1"/>
</dbReference>
<evidence type="ECO:0000256" key="5">
    <source>
        <dbReference type="ARBA" id="ARBA00023077"/>
    </source>
</evidence>
<reference evidence="10 11" key="2">
    <citation type="journal article" date="2016" name="Genome Biol. Evol.">
        <title>Extensive mobilome-driven genome diversification in mouse gut-associated Bacteroides vulgatus mpk.</title>
        <authorList>
            <person name="Lange A."/>
            <person name="Beier S."/>
            <person name="Steimle A."/>
            <person name="Autenrieth I.B."/>
            <person name="Huson D.H."/>
            <person name="Frick J.S."/>
        </authorList>
    </citation>
    <scope>NUCLEOTIDE SEQUENCE [LARGE SCALE GENOMIC DNA]</scope>
    <source>
        <strain evidence="11">mpk</strain>
    </source>
</reference>
<accession>A0A0P0M4I7</accession>
<evidence type="ECO:0000256" key="4">
    <source>
        <dbReference type="ARBA" id="ARBA00022692"/>
    </source>
</evidence>